<dbReference type="InterPro" id="IPR000905">
    <property type="entry name" value="Gcp-like_dom"/>
</dbReference>
<accession>A0A6N2V2G1</accession>
<reference evidence="2" key="1">
    <citation type="submission" date="2019-11" db="EMBL/GenBank/DDBJ databases">
        <authorList>
            <person name="Feng L."/>
        </authorList>
    </citation>
    <scope>NUCLEOTIDE SEQUENCE</scope>
    <source>
        <strain evidence="2">AundefinedLFYP135</strain>
    </source>
</reference>
<sequence>MKLLSLDTSSLAASAALWEDERLLGEFFINAKLTHSQTAMPMVEDLLKATQTSLSQVDLFAVSTGPGSFTGLRIGIAAVKGMAHALGKPCIPVSTLKGMAYNLLGFDGYVCPVMDARCQQVYTALFEMVGGRPVQVEEDSAIPLTQLENRLSRLSKRVFLVGDGAKLCYNECIGSCPNIVLAPPSLLFQKASSVAQAALEDLEAAVPAAELAPAYLRLPQAERELLRKQNQKG</sequence>
<dbReference type="PANTHER" id="PTHR11735">
    <property type="entry name" value="TRNA N6-ADENOSINE THREONYLCARBAMOYLTRANSFERASE"/>
    <property type="match status" value="1"/>
</dbReference>
<dbReference type="InterPro" id="IPR022496">
    <property type="entry name" value="T6A_TsaB"/>
</dbReference>
<dbReference type="Pfam" id="PF00814">
    <property type="entry name" value="TsaD"/>
    <property type="match status" value="1"/>
</dbReference>
<feature type="domain" description="Gcp-like" evidence="1">
    <location>
        <begin position="31"/>
        <end position="147"/>
    </location>
</feature>
<name>A0A6N2V2G1_9FIRM</name>
<gene>
    <name evidence="2" type="primary">tsaB</name>
    <name evidence="2" type="ORF">AULFYP135_02204</name>
</gene>
<evidence type="ECO:0000259" key="1">
    <source>
        <dbReference type="Pfam" id="PF00814"/>
    </source>
</evidence>
<protein>
    <submittedName>
        <fullName evidence="2">tRNA threonylcarbamoyladenosine biosynthesis protein TsaB</fullName>
    </submittedName>
</protein>
<dbReference type="GO" id="GO:0002949">
    <property type="term" value="P:tRNA threonylcarbamoyladenosine modification"/>
    <property type="evidence" value="ECO:0007669"/>
    <property type="project" value="InterPro"/>
</dbReference>
<dbReference type="EMBL" id="CACRSL010000005">
    <property type="protein sequence ID" value="VYT23777.1"/>
    <property type="molecule type" value="Genomic_DNA"/>
</dbReference>
<dbReference type="SUPFAM" id="SSF53067">
    <property type="entry name" value="Actin-like ATPase domain"/>
    <property type="match status" value="2"/>
</dbReference>
<proteinExistence type="predicted"/>
<dbReference type="Gene3D" id="3.30.420.40">
    <property type="match status" value="2"/>
</dbReference>
<dbReference type="CDD" id="cd24032">
    <property type="entry name" value="ASKHA_NBD_TsaB"/>
    <property type="match status" value="1"/>
</dbReference>
<evidence type="ECO:0000313" key="2">
    <source>
        <dbReference type="EMBL" id="VYT23777.1"/>
    </source>
</evidence>
<dbReference type="GO" id="GO:0005829">
    <property type="term" value="C:cytosol"/>
    <property type="evidence" value="ECO:0007669"/>
    <property type="project" value="TreeGrafter"/>
</dbReference>
<dbReference type="NCBIfam" id="TIGR03725">
    <property type="entry name" value="T6A_YeaZ"/>
    <property type="match status" value="1"/>
</dbReference>
<dbReference type="PANTHER" id="PTHR11735:SF11">
    <property type="entry name" value="TRNA THREONYLCARBAMOYLADENOSINE BIOSYNTHESIS PROTEIN TSAB"/>
    <property type="match status" value="1"/>
</dbReference>
<dbReference type="AlphaFoldDB" id="A0A6N2V2G1"/>
<organism evidence="2">
    <name type="scientific">uncultured Anaerotruncus sp</name>
    <dbReference type="NCBI Taxonomy" id="905011"/>
    <lineage>
        <taxon>Bacteria</taxon>
        <taxon>Bacillati</taxon>
        <taxon>Bacillota</taxon>
        <taxon>Clostridia</taxon>
        <taxon>Eubacteriales</taxon>
        <taxon>Oscillospiraceae</taxon>
        <taxon>Anaerotruncus</taxon>
        <taxon>environmental samples</taxon>
    </lineage>
</organism>
<dbReference type="InterPro" id="IPR043129">
    <property type="entry name" value="ATPase_NBD"/>
</dbReference>